<protein>
    <submittedName>
        <fullName evidence="1">Rod shape-determining protein MreD</fullName>
    </submittedName>
</protein>
<dbReference type="Proteomes" id="UP001364695">
    <property type="component" value="Unassembled WGS sequence"/>
</dbReference>
<reference evidence="1" key="1">
    <citation type="submission" date="2023-10" db="EMBL/GenBank/DDBJ databases">
        <title>Amphibacter perezi, gen. nov., sp. nov. a novel taxa of the family Comamonadaceae, class Betaproteobacteria isolated from the skin microbiota of Pelophylax perezi from different populations.</title>
        <authorList>
            <person name="Costa S."/>
            <person name="Proenca D.N."/>
            <person name="Lopes I."/>
            <person name="Morais P.V."/>
        </authorList>
    </citation>
    <scope>NUCLEOTIDE SEQUENCE</scope>
    <source>
        <strain evidence="1">SL12-8</strain>
    </source>
</reference>
<sequence length="169" mass="18540">MARNELLLPASPLFIWVSLVLALVANLVPLGRQPAVPDLFGIVFFFWCLHQPRYVGVALGFVAGIVLDVNAGSILGQHSLCYALLAYLASLVDKRLPLFGLALQSVQVLPLFFIAHVLVGGVRLVSGGTPPGWSFLLAPLFQALLWPLVSWLLLMPQRRPPDRDKNRPL</sequence>
<proteinExistence type="predicted"/>
<comment type="caution">
    <text evidence="1">The sequence shown here is derived from an EMBL/GenBank/DDBJ whole genome shotgun (WGS) entry which is preliminary data.</text>
</comment>
<gene>
    <name evidence="1" type="primary">mreD</name>
    <name evidence="1" type="ORF">RV045_13485</name>
</gene>
<accession>A0ACC6P5F9</accession>
<keyword evidence="2" id="KW-1185">Reference proteome</keyword>
<evidence type="ECO:0000313" key="1">
    <source>
        <dbReference type="EMBL" id="MEJ7139432.1"/>
    </source>
</evidence>
<organism evidence="1 2">
    <name type="scientific">Amphibiibacter pelophylacis</name>
    <dbReference type="NCBI Taxonomy" id="1799477"/>
    <lineage>
        <taxon>Bacteria</taxon>
        <taxon>Pseudomonadati</taxon>
        <taxon>Pseudomonadota</taxon>
        <taxon>Betaproteobacteria</taxon>
        <taxon>Burkholderiales</taxon>
        <taxon>Sphaerotilaceae</taxon>
        <taxon>Amphibiibacter</taxon>
    </lineage>
</organism>
<name>A0ACC6P5F9_9BURK</name>
<dbReference type="EMBL" id="JAWDIE010000027">
    <property type="protein sequence ID" value="MEJ7139432.1"/>
    <property type="molecule type" value="Genomic_DNA"/>
</dbReference>
<evidence type="ECO:0000313" key="2">
    <source>
        <dbReference type="Proteomes" id="UP001364695"/>
    </source>
</evidence>